<proteinExistence type="predicted"/>
<keyword evidence="3" id="KW-1185">Reference proteome</keyword>
<dbReference type="AlphaFoldDB" id="A0A4Y3UNY7"/>
<dbReference type="InterPro" id="IPR005149">
    <property type="entry name" value="Tscrpt_reg_PadR_N"/>
</dbReference>
<comment type="caution">
    <text evidence="2">The sequence shown here is derived from an EMBL/GenBank/DDBJ whole genome shotgun (WGS) entry which is preliminary data.</text>
</comment>
<evidence type="ECO:0000313" key="2">
    <source>
        <dbReference type="EMBL" id="TQM97974.1"/>
    </source>
</evidence>
<dbReference type="Proteomes" id="UP000319804">
    <property type="component" value="Unassembled WGS sequence"/>
</dbReference>
<dbReference type="EMBL" id="VFPS01000003">
    <property type="protein sequence ID" value="TQM97974.1"/>
    <property type="molecule type" value="Genomic_DNA"/>
</dbReference>
<protein>
    <submittedName>
        <fullName evidence="2">PadR family transcriptional regulator</fullName>
    </submittedName>
</protein>
<dbReference type="PANTHER" id="PTHR43252:SF7">
    <property type="entry name" value="TRANSCRIPTIONAL REGULATOR YQJI"/>
    <property type="match status" value="1"/>
</dbReference>
<dbReference type="RefSeq" id="WP_141381020.1">
    <property type="nucleotide sequence ID" value="NZ_BJNA01000043.1"/>
</dbReference>
<name>A0A4Y3UNY7_9MICO</name>
<dbReference type="OrthoDB" id="8443918at2"/>
<evidence type="ECO:0000313" key="3">
    <source>
        <dbReference type="Proteomes" id="UP000319804"/>
    </source>
</evidence>
<gene>
    <name evidence="2" type="ORF">FHX68_1985</name>
</gene>
<reference evidence="2 3" key="1">
    <citation type="submission" date="2019-06" db="EMBL/GenBank/DDBJ databases">
        <title>Sequencing the genomes of 1000 actinobacteria strains.</title>
        <authorList>
            <person name="Klenk H.-P."/>
        </authorList>
    </citation>
    <scope>NUCLEOTIDE SEQUENCE [LARGE SCALE GENOMIC DNA]</scope>
    <source>
        <strain evidence="2 3">DSM 20427</strain>
    </source>
</reference>
<dbReference type="SUPFAM" id="SSF46785">
    <property type="entry name" value="Winged helix' DNA-binding domain"/>
    <property type="match status" value="1"/>
</dbReference>
<dbReference type="Gene3D" id="1.10.10.10">
    <property type="entry name" value="Winged helix-like DNA-binding domain superfamily/Winged helix DNA-binding domain"/>
    <property type="match status" value="1"/>
</dbReference>
<accession>A0A4Y3UNY7</accession>
<dbReference type="InterPro" id="IPR036388">
    <property type="entry name" value="WH-like_DNA-bd_sf"/>
</dbReference>
<dbReference type="InterPro" id="IPR036390">
    <property type="entry name" value="WH_DNA-bd_sf"/>
</dbReference>
<dbReference type="Pfam" id="PF03551">
    <property type="entry name" value="PadR"/>
    <property type="match status" value="1"/>
</dbReference>
<feature type="domain" description="Transcription regulator PadR N-terminal" evidence="1">
    <location>
        <begin position="14"/>
        <end position="88"/>
    </location>
</feature>
<dbReference type="PANTHER" id="PTHR43252">
    <property type="entry name" value="TRANSCRIPTIONAL REGULATOR YQJI"/>
    <property type="match status" value="1"/>
</dbReference>
<sequence length="204" mass="23659">MTDAARLTPLGVMVLAMLREDEMHPYEMIRLMRQRHDDRIVPLTNGTMYHTVGRLERCGLLTEVGVDRDGNRPERTTYALTDAGERAIVDWVRRELPVLGHPVEYRVALSEAHNLDRDETVALLRRRLEALDDSLEMHRKGLAKARTTGIVEQYLVEVDREHALLRADRDWLSAFIDRLVHPDFVWGTHVTDDRYLAQREAARQ</sequence>
<organism evidence="2 3">
    <name type="scientific">Microbacterium lacticum</name>
    <dbReference type="NCBI Taxonomy" id="33885"/>
    <lineage>
        <taxon>Bacteria</taxon>
        <taxon>Bacillati</taxon>
        <taxon>Actinomycetota</taxon>
        <taxon>Actinomycetes</taxon>
        <taxon>Micrococcales</taxon>
        <taxon>Microbacteriaceae</taxon>
        <taxon>Microbacterium</taxon>
    </lineage>
</organism>
<evidence type="ECO:0000259" key="1">
    <source>
        <dbReference type="Pfam" id="PF03551"/>
    </source>
</evidence>